<reference evidence="1" key="2">
    <citation type="journal article" date="2015" name="Data Brief">
        <title>Shoot transcriptome of the giant reed, Arundo donax.</title>
        <authorList>
            <person name="Barrero R.A."/>
            <person name="Guerrero F.D."/>
            <person name="Moolhuijzen P."/>
            <person name="Goolsby J.A."/>
            <person name="Tidwell J."/>
            <person name="Bellgard S.E."/>
            <person name="Bellgard M.I."/>
        </authorList>
    </citation>
    <scope>NUCLEOTIDE SEQUENCE</scope>
    <source>
        <tissue evidence="1">Shoot tissue taken approximately 20 cm above the soil surface</tissue>
    </source>
</reference>
<dbReference type="EMBL" id="GBRH01259565">
    <property type="protein sequence ID" value="JAD38330.1"/>
    <property type="molecule type" value="Transcribed_RNA"/>
</dbReference>
<evidence type="ECO:0000313" key="1">
    <source>
        <dbReference type="EMBL" id="JAD38330.1"/>
    </source>
</evidence>
<organism evidence="1">
    <name type="scientific">Arundo donax</name>
    <name type="common">Giant reed</name>
    <name type="synonym">Donax arundinaceus</name>
    <dbReference type="NCBI Taxonomy" id="35708"/>
    <lineage>
        <taxon>Eukaryota</taxon>
        <taxon>Viridiplantae</taxon>
        <taxon>Streptophyta</taxon>
        <taxon>Embryophyta</taxon>
        <taxon>Tracheophyta</taxon>
        <taxon>Spermatophyta</taxon>
        <taxon>Magnoliopsida</taxon>
        <taxon>Liliopsida</taxon>
        <taxon>Poales</taxon>
        <taxon>Poaceae</taxon>
        <taxon>PACMAD clade</taxon>
        <taxon>Arundinoideae</taxon>
        <taxon>Arundineae</taxon>
        <taxon>Arundo</taxon>
    </lineage>
</organism>
<protein>
    <submittedName>
        <fullName evidence="1">Uncharacterized protein</fullName>
    </submittedName>
</protein>
<sequence>MIWRYGVEWKMVISLF</sequence>
<accession>A0A0A8ZNK7</accession>
<name>A0A0A8ZNK7_ARUDO</name>
<proteinExistence type="predicted"/>
<dbReference type="AlphaFoldDB" id="A0A0A8ZNK7"/>
<reference evidence="1" key="1">
    <citation type="submission" date="2014-09" db="EMBL/GenBank/DDBJ databases">
        <authorList>
            <person name="Magalhaes I.L.F."/>
            <person name="Oliveira U."/>
            <person name="Santos F.R."/>
            <person name="Vidigal T.H.D.A."/>
            <person name="Brescovit A.D."/>
            <person name="Santos A.J."/>
        </authorList>
    </citation>
    <scope>NUCLEOTIDE SEQUENCE</scope>
    <source>
        <tissue evidence="1">Shoot tissue taken approximately 20 cm above the soil surface</tissue>
    </source>
</reference>